<dbReference type="Pfam" id="PF10781">
    <property type="entry name" value="DSRB"/>
    <property type="match status" value="1"/>
</dbReference>
<organism evidence="1 3">
    <name type="scientific">Proteus penneri</name>
    <dbReference type="NCBI Taxonomy" id="102862"/>
    <lineage>
        <taxon>Bacteria</taxon>
        <taxon>Pseudomonadati</taxon>
        <taxon>Pseudomonadota</taxon>
        <taxon>Gammaproteobacteria</taxon>
        <taxon>Enterobacterales</taxon>
        <taxon>Morganellaceae</taxon>
        <taxon>Proteus</taxon>
    </lineage>
</organism>
<dbReference type="Proteomes" id="UP000183920">
    <property type="component" value="Unassembled WGS sequence"/>
</dbReference>
<dbReference type="EMBL" id="JAEKCB010000002">
    <property type="protein sequence ID" value="MBJ2116901.1"/>
    <property type="molecule type" value="Genomic_DNA"/>
</dbReference>
<reference evidence="2 4" key="3">
    <citation type="submission" date="2020-12" db="EMBL/GenBank/DDBJ databases">
        <title>Enhanced detection system for hospital associated transmission using whole genome sequencing surveillance.</title>
        <authorList>
            <person name="Harrison L.H."/>
            <person name="Van Tyne D."/>
            <person name="Marsh J.W."/>
            <person name="Griffith M.P."/>
            <person name="Snyder D.J."/>
            <person name="Cooper V.S."/>
            <person name="Mustapha M."/>
        </authorList>
    </citation>
    <scope>NUCLEOTIDE SEQUENCE [LARGE SCALE GENOMIC DNA]</scope>
    <source>
        <strain evidence="2 4">PR00195</strain>
    </source>
</reference>
<evidence type="ECO:0000313" key="3">
    <source>
        <dbReference type="Proteomes" id="UP000183920"/>
    </source>
</evidence>
<evidence type="ECO:0000313" key="1">
    <source>
        <dbReference type="EMBL" id="CRL60322.1"/>
    </source>
</evidence>
<accession>A0A0G4Q322</accession>
<gene>
    <name evidence="2" type="primary">dsrB</name>
    <name evidence="1" type="ORF">BN1804_00894</name>
    <name evidence="2" type="ORF">JFQ69_04335</name>
</gene>
<dbReference type="GeneID" id="76523371"/>
<reference evidence="1" key="2">
    <citation type="submission" date="2015-06" db="EMBL/GenBank/DDBJ databases">
        <authorList>
            <person name="Urmite Genomes Urmite Genomes"/>
        </authorList>
    </citation>
    <scope>NUCLEOTIDE SEQUENCE [LARGE SCALE GENOMIC DNA]</scope>
    <source>
        <strain evidence="1">CSUR P1867</strain>
    </source>
</reference>
<evidence type="ECO:0000313" key="4">
    <source>
        <dbReference type="Proteomes" id="UP000619976"/>
    </source>
</evidence>
<evidence type="ECO:0000313" key="2">
    <source>
        <dbReference type="EMBL" id="MBJ2116901.1"/>
    </source>
</evidence>
<dbReference type="InterPro" id="IPR019717">
    <property type="entry name" value="Dextransucrase_DSRB"/>
</dbReference>
<accession>A0A379ENA0</accession>
<proteinExistence type="predicted"/>
<name>A0A0G4Q322_9GAMM</name>
<sequence>MQVNDNVVVKTDGIDDREGTILLIEEFNEGIMYLVSLPEYPKGIWFFNEKEGGEGIFVRPIQQK</sequence>
<keyword evidence="4" id="KW-1185">Reference proteome</keyword>
<reference evidence="3" key="1">
    <citation type="submission" date="2015-06" db="EMBL/GenBank/DDBJ databases">
        <authorList>
            <person name="Urmite Genomes"/>
        </authorList>
    </citation>
    <scope>NUCLEOTIDE SEQUENCE [LARGE SCALE GENOMIC DNA]</scope>
    <source>
        <strain evidence="3">CSUR P1867</strain>
    </source>
</reference>
<dbReference type="NCBIfam" id="NF007981">
    <property type="entry name" value="PRK10708.1"/>
    <property type="match status" value="1"/>
</dbReference>
<dbReference type="Proteomes" id="UP000619976">
    <property type="component" value="Unassembled WGS sequence"/>
</dbReference>
<dbReference type="EMBL" id="CVRY01000002">
    <property type="protein sequence ID" value="CRL60322.1"/>
    <property type="molecule type" value="Genomic_DNA"/>
</dbReference>
<dbReference type="AlphaFoldDB" id="A0A0G4Q322"/>
<dbReference type="RefSeq" id="WP_006533211.1">
    <property type="nucleotide sequence ID" value="NZ_CAXOKJ010000013.1"/>
</dbReference>
<protein>
    <submittedName>
        <fullName evidence="2">Protein DsrB</fullName>
    </submittedName>
</protein>